<organism evidence="1 2">
    <name type="scientific">Acrobeloides nanus</name>
    <dbReference type="NCBI Taxonomy" id="290746"/>
    <lineage>
        <taxon>Eukaryota</taxon>
        <taxon>Metazoa</taxon>
        <taxon>Ecdysozoa</taxon>
        <taxon>Nematoda</taxon>
        <taxon>Chromadorea</taxon>
        <taxon>Rhabditida</taxon>
        <taxon>Tylenchina</taxon>
        <taxon>Cephalobomorpha</taxon>
        <taxon>Cephaloboidea</taxon>
        <taxon>Cephalobidae</taxon>
        <taxon>Acrobeloides</taxon>
    </lineage>
</organism>
<reference evidence="2" key="1">
    <citation type="submission" date="2022-11" db="UniProtKB">
        <authorList>
            <consortium name="WormBaseParasite"/>
        </authorList>
    </citation>
    <scope>IDENTIFICATION</scope>
</reference>
<proteinExistence type="predicted"/>
<sequence>MERLLSYMDKNVDEVYYNTISFGQSPYDLGIVLPVVPNDLKYNLLGEKGIWVSVVDKTQNVTKNNDASGEPSSETPNYSNSSLSWVYLRPGVHTINIEATRNLKLRDLSESKCLDSDIIDNYEVSRCIAQTCEPINNKSINQCILPIKSDSKVDHKGCMPMATNINEYYEVSQRF</sequence>
<protein>
    <submittedName>
        <fullName evidence="2">Uncharacterized protein</fullName>
    </submittedName>
</protein>
<dbReference type="WBParaSite" id="ACRNAN_scaffold8589.g28661.t1">
    <property type="protein sequence ID" value="ACRNAN_scaffold8589.g28661.t1"/>
    <property type="gene ID" value="ACRNAN_scaffold8589.g28661"/>
</dbReference>
<evidence type="ECO:0000313" key="1">
    <source>
        <dbReference type="Proteomes" id="UP000887540"/>
    </source>
</evidence>
<dbReference type="AlphaFoldDB" id="A0A914EID5"/>
<accession>A0A914EID5</accession>
<dbReference type="Proteomes" id="UP000887540">
    <property type="component" value="Unplaced"/>
</dbReference>
<name>A0A914EID5_9BILA</name>
<evidence type="ECO:0000313" key="2">
    <source>
        <dbReference type="WBParaSite" id="ACRNAN_scaffold8589.g28661.t1"/>
    </source>
</evidence>
<keyword evidence="1" id="KW-1185">Reference proteome</keyword>